<dbReference type="InterPro" id="IPR027417">
    <property type="entry name" value="P-loop_NTPase"/>
</dbReference>
<dbReference type="AlphaFoldDB" id="A0A8C2XGL8"/>
<dbReference type="InterPro" id="IPR053896">
    <property type="entry name" value="BTN3A2-like_Ig-C"/>
</dbReference>
<dbReference type="Ensembl" id="ENSCLMT00005018590.1">
    <property type="protein sequence ID" value="ENSCLMP00005017581.1"/>
    <property type="gene ID" value="ENSCLMG00005009002.1"/>
</dbReference>
<dbReference type="InterPro" id="IPR007110">
    <property type="entry name" value="Ig-like_dom"/>
</dbReference>
<dbReference type="GO" id="GO:0031295">
    <property type="term" value="P:T cell costimulation"/>
    <property type="evidence" value="ECO:0007669"/>
    <property type="project" value="TreeGrafter"/>
</dbReference>
<name>A0A8C2XGL8_CYCLU</name>
<dbReference type="GO" id="GO:0007166">
    <property type="term" value="P:cell surface receptor signaling pathway"/>
    <property type="evidence" value="ECO:0007669"/>
    <property type="project" value="TreeGrafter"/>
</dbReference>
<dbReference type="PANTHER" id="PTHR25466:SF3">
    <property type="entry name" value="PROGRAMMED CELL DEATH 1 LIGAND 1"/>
    <property type="match status" value="1"/>
</dbReference>
<dbReference type="InterPro" id="IPR003599">
    <property type="entry name" value="Ig_sub"/>
</dbReference>
<dbReference type="SMART" id="SM00406">
    <property type="entry name" value="IGv"/>
    <property type="match status" value="1"/>
</dbReference>
<dbReference type="GO" id="GO:0042102">
    <property type="term" value="P:positive regulation of T cell proliferation"/>
    <property type="evidence" value="ECO:0007669"/>
    <property type="project" value="TreeGrafter"/>
</dbReference>
<dbReference type="InterPro" id="IPR051713">
    <property type="entry name" value="T-cell_Activation_Regulation"/>
</dbReference>
<dbReference type="InterPro" id="IPR013783">
    <property type="entry name" value="Ig-like_fold"/>
</dbReference>
<evidence type="ECO:0000256" key="8">
    <source>
        <dbReference type="ARBA" id="ARBA00023170"/>
    </source>
</evidence>
<evidence type="ECO:0000256" key="10">
    <source>
        <dbReference type="ARBA" id="ARBA00023319"/>
    </source>
</evidence>
<comment type="subcellular location">
    <subcellularLocation>
        <location evidence="1">Cell membrane</location>
        <topology evidence="1">Single-pass type I membrane protein</topology>
    </subcellularLocation>
</comment>
<evidence type="ECO:0000259" key="13">
    <source>
        <dbReference type="PROSITE" id="PS50837"/>
    </source>
</evidence>
<reference evidence="14" key="2">
    <citation type="submission" date="2025-09" db="UniProtKB">
        <authorList>
            <consortium name="Ensembl"/>
        </authorList>
    </citation>
    <scope>IDENTIFICATION</scope>
</reference>
<dbReference type="Pfam" id="PF07686">
    <property type="entry name" value="V-set"/>
    <property type="match status" value="1"/>
</dbReference>
<evidence type="ECO:0000256" key="1">
    <source>
        <dbReference type="ARBA" id="ARBA00004251"/>
    </source>
</evidence>
<keyword evidence="4" id="KW-0732">Signal</keyword>
<proteinExistence type="predicted"/>
<evidence type="ECO:0000256" key="3">
    <source>
        <dbReference type="ARBA" id="ARBA00022692"/>
    </source>
</evidence>
<dbReference type="PANTHER" id="PTHR25466">
    <property type="entry name" value="T-LYMPHOCYTE ACTIVATION ANTIGEN"/>
    <property type="match status" value="1"/>
</dbReference>
<dbReference type="PROSITE" id="PS50837">
    <property type="entry name" value="NACHT"/>
    <property type="match status" value="1"/>
</dbReference>
<dbReference type="Proteomes" id="UP000694565">
    <property type="component" value="Unplaced"/>
</dbReference>
<accession>A0A8C2XGL8</accession>
<evidence type="ECO:0000256" key="11">
    <source>
        <dbReference type="SAM" id="Phobius"/>
    </source>
</evidence>
<dbReference type="GO" id="GO:0042130">
    <property type="term" value="P:negative regulation of T cell proliferation"/>
    <property type="evidence" value="ECO:0007669"/>
    <property type="project" value="TreeGrafter"/>
</dbReference>
<keyword evidence="6 11" id="KW-0472">Membrane</keyword>
<dbReference type="Pfam" id="PF05729">
    <property type="entry name" value="NACHT"/>
    <property type="match status" value="1"/>
</dbReference>
<reference evidence="14" key="1">
    <citation type="submission" date="2025-08" db="UniProtKB">
        <authorList>
            <consortium name="Ensembl"/>
        </authorList>
    </citation>
    <scope>IDENTIFICATION</scope>
</reference>
<dbReference type="InterPro" id="IPR007111">
    <property type="entry name" value="NACHT_NTPase"/>
</dbReference>
<sequence length="518" mass="58230">MRSSWLLQDHQVSMDWALIVVLQAMFQPSLSVLFTVEAEQTTYKSTFGGDVVMGCRFQPKLSNPHADLKVTWHWIGSASVRVVYRMDNWMEHMASQDPDYRGRVRLLTDELQEGRAKIQISRLRINDSGSYQCLVQTEEGADYKTTRLSVVAPYATVTKHIQKAAEEDEVLLSCQSQGYPESSVGWQEGRRRRLDPNTTAASSADQLFTVTSQIRVRSSDKNNYTCFFTNDGNSATFHIPDDIPVPRVKNNALIIVLSIGMIMVVIIIAVLMYRRQKGSRTNSTRNLLVNGRGRLVSAADCLGKDKDNEEVIRVFNEVSTEENLGVFLKAHYCDFSFSSEVRNHWEAFVVEELPHRLRNNKGQPVNLQALLPEARETFFLEGPPGSGKTTIAHIVVSSWAEGSTHALANLLDLRTLPLLFFVDCSKVKGDLFQEITIQLSLMEKISTEDQLRTVLARSSEALLLLDGYREGNQFFDESLRKYLMDKGGCRVLVTACPGHCPALKDTVETEGVLQLQAV</sequence>
<keyword evidence="2" id="KW-1003">Cell membrane</keyword>
<dbReference type="PROSITE" id="PS50835">
    <property type="entry name" value="IG_LIKE"/>
    <property type="match status" value="2"/>
</dbReference>
<keyword evidence="7" id="KW-1015">Disulfide bond</keyword>
<evidence type="ECO:0000313" key="14">
    <source>
        <dbReference type="Ensembl" id="ENSCLMP00005017581.1"/>
    </source>
</evidence>
<evidence type="ECO:0000256" key="4">
    <source>
        <dbReference type="ARBA" id="ARBA00022729"/>
    </source>
</evidence>
<evidence type="ECO:0000259" key="12">
    <source>
        <dbReference type="PROSITE" id="PS50835"/>
    </source>
</evidence>
<dbReference type="GO" id="GO:0071222">
    <property type="term" value="P:cellular response to lipopolysaccharide"/>
    <property type="evidence" value="ECO:0007669"/>
    <property type="project" value="TreeGrafter"/>
</dbReference>
<dbReference type="SUPFAM" id="SSF48726">
    <property type="entry name" value="Immunoglobulin"/>
    <property type="match status" value="2"/>
</dbReference>
<evidence type="ECO:0000313" key="15">
    <source>
        <dbReference type="Proteomes" id="UP000694565"/>
    </source>
</evidence>
<feature type="domain" description="NACHT" evidence="13">
    <location>
        <begin position="376"/>
        <end position="470"/>
    </location>
</feature>
<dbReference type="SMART" id="SM00409">
    <property type="entry name" value="IG"/>
    <property type="match status" value="2"/>
</dbReference>
<dbReference type="FunFam" id="2.60.40.10:FF:000142">
    <property type="entry name" value="V-set domain-containing T-cell activation inhibitor 1"/>
    <property type="match status" value="1"/>
</dbReference>
<evidence type="ECO:0000256" key="7">
    <source>
        <dbReference type="ARBA" id="ARBA00023157"/>
    </source>
</evidence>
<evidence type="ECO:0000256" key="6">
    <source>
        <dbReference type="ARBA" id="ARBA00023136"/>
    </source>
</evidence>
<feature type="transmembrane region" description="Helical" evidence="11">
    <location>
        <begin position="252"/>
        <end position="273"/>
    </location>
</feature>
<evidence type="ECO:0000256" key="5">
    <source>
        <dbReference type="ARBA" id="ARBA00022989"/>
    </source>
</evidence>
<dbReference type="Pfam" id="PF22705">
    <property type="entry name" value="C2-set_3"/>
    <property type="match status" value="1"/>
</dbReference>
<dbReference type="InterPro" id="IPR036179">
    <property type="entry name" value="Ig-like_dom_sf"/>
</dbReference>
<dbReference type="InterPro" id="IPR013106">
    <property type="entry name" value="Ig_V-set"/>
</dbReference>
<protein>
    <submittedName>
        <fullName evidence="14">Uncharacterized protein</fullName>
    </submittedName>
</protein>
<feature type="domain" description="Ig-like" evidence="12">
    <location>
        <begin position="28"/>
        <end position="149"/>
    </location>
</feature>
<keyword evidence="15" id="KW-1185">Reference proteome</keyword>
<dbReference type="GO" id="GO:0009897">
    <property type="term" value="C:external side of plasma membrane"/>
    <property type="evidence" value="ECO:0007669"/>
    <property type="project" value="TreeGrafter"/>
</dbReference>
<keyword evidence="10" id="KW-0393">Immunoglobulin domain</keyword>
<keyword evidence="5 11" id="KW-1133">Transmembrane helix</keyword>
<dbReference type="GeneTree" id="ENSGT00940000161373"/>
<dbReference type="GO" id="GO:0006955">
    <property type="term" value="P:immune response"/>
    <property type="evidence" value="ECO:0007669"/>
    <property type="project" value="TreeGrafter"/>
</dbReference>
<organism evidence="14 15">
    <name type="scientific">Cyclopterus lumpus</name>
    <name type="common">Lumpsucker</name>
    <dbReference type="NCBI Taxonomy" id="8103"/>
    <lineage>
        <taxon>Eukaryota</taxon>
        <taxon>Metazoa</taxon>
        <taxon>Chordata</taxon>
        <taxon>Craniata</taxon>
        <taxon>Vertebrata</taxon>
        <taxon>Euteleostomi</taxon>
        <taxon>Actinopterygii</taxon>
        <taxon>Neopterygii</taxon>
        <taxon>Teleostei</taxon>
        <taxon>Neoteleostei</taxon>
        <taxon>Acanthomorphata</taxon>
        <taxon>Eupercaria</taxon>
        <taxon>Perciformes</taxon>
        <taxon>Cottioidei</taxon>
        <taxon>Cottales</taxon>
        <taxon>Cyclopteridae</taxon>
        <taxon>Cyclopterus</taxon>
    </lineage>
</organism>
<evidence type="ECO:0000256" key="9">
    <source>
        <dbReference type="ARBA" id="ARBA00023180"/>
    </source>
</evidence>
<keyword evidence="3 11" id="KW-0812">Transmembrane</keyword>
<gene>
    <name evidence="14" type="primary">LOC117740131</name>
</gene>
<evidence type="ECO:0000256" key="2">
    <source>
        <dbReference type="ARBA" id="ARBA00022475"/>
    </source>
</evidence>
<keyword evidence="8" id="KW-0675">Receptor</keyword>
<dbReference type="SUPFAM" id="SSF52540">
    <property type="entry name" value="P-loop containing nucleoside triphosphate hydrolases"/>
    <property type="match status" value="1"/>
</dbReference>
<keyword evidence="9" id="KW-0325">Glycoprotein</keyword>
<dbReference type="Gene3D" id="2.60.40.10">
    <property type="entry name" value="Immunoglobulins"/>
    <property type="match status" value="2"/>
</dbReference>
<dbReference type="Gene3D" id="3.40.50.300">
    <property type="entry name" value="P-loop containing nucleotide triphosphate hydrolases"/>
    <property type="match status" value="1"/>
</dbReference>
<feature type="domain" description="Ig-like" evidence="12">
    <location>
        <begin position="153"/>
        <end position="238"/>
    </location>
</feature>